<accession>A0ACD3A740</accession>
<dbReference type="EMBL" id="ML208638">
    <property type="protein sequence ID" value="TFK61668.1"/>
    <property type="molecule type" value="Genomic_DNA"/>
</dbReference>
<evidence type="ECO:0000313" key="2">
    <source>
        <dbReference type="Proteomes" id="UP000308600"/>
    </source>
</evidence>
<organism evidence="1 2">
    <name type="scientific">Pluteus cervinus</name>
    <dbReference type="NCBI Taxonomy" id="181527"/>
    <lineage>
        <taxon>Eukaryota</taxon>
        <taxon>Fungi</taxon>
        <taxon>Dikarya</taxon>
        <taxon>Basidiomycota</taxon>
        <taxon>Agaricomycotina</taxon>
        <taxon>Agaricomycetes</taxon>
        <taxon>Agaricomycetidae</taxon>
        <taxon>Agaricales</taxon>
        <taxon>Pluteineae</taxon>
        <taxon>Pluteaceae</taxon>
        <taxon>Pluteus</taxon>
    </lineage>
</organism>
<dbReference type="Proteomes" id="UP000308600">
    <property type="component" value="Unassembled WGS sequence"/>
</dbReference>
<name>A0ACD3A740_9AGAR</name>
<gene>
    <name evidence="1" type="ORF">BDN72DRAFT_883045</name>
</gene>
<evidence type="ECO:0000313" key="1">
    <source>
        <dbReference type="EMBL" id="TFK61668.1"/>
    </source>
</evidence>
<reference evidence="1 2" key="1">
    <citation type="journal article" date="2019" name="Nat. Ecol. Evol.">
        <title>Megaphylogeny resolves global patterns of mushroom evolution.</title>
        <authorList>
            <person name="Varga T."/>
            <person name="Krizsan K."/>
            <person name="Foldi C."/>
            <person name="Dima B."/>
            <person name="Sanchez-Garcia M."/>
            <person name="Sanchez-Ramirez S."/>
            <person name="Szollosi G.J."/>
            <person name="Szarkandi J.G."/>
            <person name="Papp V."/>
            <person name="Albert L."/>
            <person name="Andreopoulos W."/>
            <person name="Angelini C."/>
            <person name="Antonin V."/>
            <person name="Barry K.W."/>
            <person name="Bougher N.L."/>
            <person name="Buchanan P."/>
            <person name="Buyck B."/>
            <person name="Bense V."/>
            <person name="Catcheside P."/>
            <person name="Chovatia M."/>
            <person name="Cooper J."/>
            <person name="Damon W."/>
            <person name="Desjardin D."/>
            <person name="Finy P."/>
            <person name="Geml J."/>
            <person name="Haridas S."/>
            <person name="Hughes K."/>
            <person name="Justo A."/>
            <person name="Karasinski D."/>
            <person name="Kautmanova I."/>
            <person name="Kiss B."/>
            <person name="Kocsube S."/>
            <person name="Kotiranta H."/>
            <person name="LaButti K.M."/>
            <person name="Lechner B.E."/>
            <person name="Liimatainen K."/>
            <person name="Lipzen A."/>
            <person name="Lukacs Z."/>
            <person name="Mihaltcheva S."/>
            <person name="Morgado L.N."/>
            <person name="Niskanen T."/>
            <person name="Noordeloos M.E."/>
            <person name="Ohm R.A."/>
            <person name="Ortiz-Santana B."/>
            <person name="Ovrebo C."/>
            <person name="Racz N."/>
            <person name="Riley R."/>
            <person name="Savchenko A."/>
            <person name="Shiryaev A."/>
            <person name="Soop K."/>
            <person name="Spirin V."/>
            <person name="Szebenyi C."/>
            <person name="Tomsovsky M."/>
            <person name="Tulloss R.E."/>
            <person name="Uehling J."/>
            <person name="Grigoriev I.V."/>
            <person name="Vagvolgyi C."/>
            <person name="Papp T."/>
            <person name="Martin F.M."/>
            <person name="Miettinen O."/>
            <person name="Hibbett D.S."/>
            <person name="Nagy L.G."/>
        </authorList>
    </citation>
    <scope>NUCLEOTIDE SEQUENCE [LARGE SCALE GENOMIC DNA]</scope>
    <source>
        <strain evidence="1 2">NL-1719</strain>
    </source>
</reference>
<sequence length="291" mass="32851">MHASLHQYALIAVTCSSDTLDELIALLKTENEKMEIATQQGDRYVRRLRSSPAFLNAQYELVALHPKHFLPNNSELLVYNHSTPRPTKKAYVIGSDNNLREWLGEGVSGPRIPVFSFDCRPARKQLNPFLVILNAVIKFKRYDRITSPKDPLPSETTELMEKTKELVALIYWKPSALQLPIPLGIAMEVDQYGDDQHSEGDDEFGAGFIEDNGQLALEERVAYNLSFLSDRSQELTAEEEGLLVEIYGPNPLEVPKTVDADQEPQSTQNVVDKVTEWQRSTNALEFHTPSP</sequence>
<proteinExistence type="predicted"/>
<protein>
    <submittedName>
        <fullName evidence="1">Uncharacterized protein</fullName>
    </submittedName>
</protein>
<keyword evidence="2" id="KW-1185">Reference proteome</keyword>